<dbReference type="SFLD" id="SFLDF00027">
    <property type="entry name" value="p-type_atpase"/>
    <property type="match status" value="1"/>
</dbReference>
<dbReference type="Gene3D" id="3.40.50.1000">
    <property type="entry name" value="HAD superfamily/HAD-like"/>
    <property type="match status" value="1"/>
</dbReference>
<dbReference type="SUPFAM" id="SSF81665">
    <property type="entry name" value="Calcium ATPase, transmembrane domain M"/>
    <property type="match status" value="1"/>
</dbReference>
<dbReference type="SFLD" id="SFLDS00003">
    <property type="entry name" value="Haloacid_Dehalogenase"/>
    <property type="match status" value="1"/>
</dbReference>
<dbReference type="Gene3D" id="3.40.1110.10">
    <property type="entry name" value="Calcium-transporting ATPase, cytoplasmic domain N"/>
    <property type="match status" value="1"/>
</dbReference>
<dbReference type="Pfam" id="PF00122">
    <property type="entry name" value="E1-E2_ATPase"/>
    <property type="match status" value="1"/>
</dbReference>
<reference evidence="12 13" key="1">
    <citation type="submission" date="2024-06" db="EMBL/GenBank/DDBJ databases">
        <title>The Natural Products Discovery Center: Release of the First 8490 Sequenced Strains for Exploring Actinobacteria Biosynthetic Diversity.</title>
        <authorList>
            <person name="Kalkreuter E."/>
            <person name="Kautsar S.A."/>
            <person name="Yang D."/>
            <person name="Bader C.D."/>
            <person name="Teijaro C.N."/>
            <person name="Fluegel L."/>
            <person name="Davis C.M."/>
            <person name="Simpson J.R."/>
            <person name="Lauterbach L."/>
            <person name="Steele A.D."/>
            <person name="Gui C."/>
            <person name="Meng S."/>
            <person name="Li G."/>
            <person name="Viehrig K."/>
            <person name="Ye F."/>
            <person name="Su P."/>
            <person name="Kiefer A.F."/>
            <person name="Nichols A."/>
            <person name="Cepeda A.J."/>
            <person name="Yan W."/>
            <person name="Fan B."/>
            <person name="Jiang Y."/>
            <person name="Adhikari A."/>
            <person name="Zheng C.-J."/>
            <person name="Schuster L."/>
            <person name="Cowan T.M."/>
            <person name="Smanski M.J."/>
            <person name="Chevrette M.G."/>
            <person name="De Carvalho L.P.S."/>
            <person name="Shen B."/>
        </authorList>
    </citation>
    <scope>NUCLEOTIDE SEQUENCE [LARGE SCALE GENOMIC DNA]</scope>
    <source>
        <strain evidence="12 13">NPDC049574</strain>
    </source>
</reference>
<keyword evidence="6 10" id="KW-1133">Transmembrane helix</keyword>
<comment type="catalytic activity">
    <reaction evidence="8">
        <text>ATP + H2O = ADP + phosphate + H(+)</text>
        <dbReference type="Rhea" id="RHEA:13065"/>
        <dbReference type="ChEBI" id="CHEBI:15377"/>
        <dbReference type="ChEBI" id="CHEBI:15378"/>
        <dbReference type="ChEBI" id="CHEBI:30616"/>
        <dbReference type="ChEBI" id="CHEBI:43474"/>
        <dbReference type="ChEBI" id="CHEBI:456216"/>
    </reaction>
</comment>
<keyword evidence="5" id="KW-1278">Translocase</keyword>
<keyword evidence="3" id="KW-0547">Nucleotide-binding</keyword>
<keyword evidence="7 10" id="KW-0472">Membrane</keyword>
<dbReference type="Proteomes" id="UP001552427">
    <property type="component" value="Unassembled WGS sequence"/>
</dbReference>
<dbReference type="NCBIfam" id="TIGR01494">
    <property type="entry name" value="ATPase_P-type"/>
    <property type="match status" value="1"/>
</dbReference>
<dbReference type="InterPro" id="IPR008250">
    <property type="entry name" value="ATPase_P-typ_transduc_dom_A_sf"/>
</dbReference>
<dbReference type="InterPro" id="IPR018303">
    <property type="entry name" value="ATPase_P-typ_P_site"/>
</dbReference>
<dbReference type="InterPro" id="IPR004014">
    <property type="entry name" value="ATPase_P-typ_cation-transptr_N"/>
</dbReference>
<dbReference type="InterPro" id="IPR023299">
    <property type="entry name" value="ATPase_P-typ_cyto_dom_N"/>
</dbReference>
<evidence type="ECO:0000259" key="11">
    <source>
        <dbReference type="SMART" id="SM00831"/>
    </source>
</evidence>
<evidence type="ECO:0000313" key="12">
    <source>
        <dbReference type="EMBL" id="MEV4286835.1"/>
    </source>
</evidence>
<dbReference type="InterPro" id="IPR006068">
    <property type="entry name" value="ATPase_P-typ_cation-transptr_C"/>
</dbReference>
<organism evidence="12 13">
    <name type="scientific">Nonomuraea bangladeshensis</name>
    <dbReference type="NCBI Taxonomy" id="404385"/>
    <lineage>
        <taxon>Bacteria</taxon>
        <taxon>Bacillati</taxon>
        <taxon>Actinomycetota</taxon>
        <taxon>Actinomycetes</taxon>
        <taxon>Streptosporangiales</taxon>
        <taxon>Streptosporangiaceae</taxon>
        <taxon>Nonomuraea</taxon>
    </lineage>
</organism>
<keyword evidence="13" id="KW-1185">Reference proteome</keyword>
<protein>
    <submittedName>
        <fullName evidence="12">HAD-IC family P-type ATPase</fullName>
    </submittedName>
</protein>
<proteinExistence type="predicted"/>
<dbReference type="RefSeq" id="WP_364449463.1">
    <property type="nucleotide sequence ID" value="NZ_JBFARM010000004.1"/>
</dbReference>
<evidence type="ECO:0000256" key="6">
    <source>
        <dbReference type="ARBA" id="ARBA00022989"/>
    </source>
</evidence>
<feature type="transmembrane region" description="Helical" evidence="10">
    <location>
        <begin position="829"/>
        <end position="848"/>
    </location>
</feature>
<dbReference type="Gene3D" id="1.20.1110.10">
    <property type="entry name" value="Calcium-transporting ATPase, transmembrane domain"/>
    <property type="match status" value="1"/>
</dbReference>
<evidence type="ECO:0000256" key="10">
    <source>
        <dbReference type="SAM" id="Phobius"/>
    </source>
</evidence>
<evidence type="ECO:0000256" key="3">
    <source>
        <dbReference type="ARBA" id="ARBA00022741"/>
    </source>
</evidence>
<dbReference type="InterPro" id="IPR023214">
    <property type="entry name" value="HAD_sf"/>
</dbReference>
<dbReference type="Pfam" id="PF00702">
    <property type="entry name" value="Hydrolase"/>
    <property type="match status" value="1"/>
</dbReference>
<keyword evidence="2 10" id="KW-0812">Transmembrane</keyword>
<sequence>MVWAPEAADTPLRVLRRLETGPRGLVTADAEARLLDHGENVVPSRLPPTLPRRLLRSVRDPFTLVLLGLGLVSALIASWATAGVIVLLVAVSCLLRSNGEHRADRSTAALRRLVATTTTVRRRATKDAEPEEREIPADQLVPGDVIKLGPGDLVPADARLLRANGLTVHQAQLTGESAPVAKRALDLPDGDEHLLWQGSSVASGSALAVVTATGAATRFAGAYAGPPPGARPGTRPGTRSGSRLFRRRGARRTSAFDRSVYGLSWVLVRGMLVIPPVALVANAVLRGKGLEALPFAVAVAVGLTPEMLPVVVTTVLARGSALLARRGVIVKRLSALPDMGAIDVLCMDKTGTLTRDRPVLSGSVGPGGRPDPEPLRWAAVNGLVTLHLADPPAPDPLDEAILAGAPELGEVEGLDAVPFDPLTRVSRALVRDGEDVVVVVKGAVEAVLERCAISERERRRANATAAALARSGARVLAVARGVASQAGLDAVARGVASAQAGLDEAGERGLTLVGFVTLADEPSPDAAAALAVLARRGVKVKILTGDHPGTAARICRELGLEAGEVADAAGLTAAAAERATVIARCTPEQKARVVRALRAAGHTVGFLGDGVNDLPAMRAADVGICPRAAVDVTREAADVVLAGKDLSAIGQAVVVGRRSSGNIITYLRIALSSNLGNVIAMLVAGLALPFLPMLPVQVLAQNLCFDAAQLALAFERPGPAVLRRPFRLRRQAVLRFITGFGLVNAGVDLVTFAVLTRVHGTHDESAFHTGWLVENVLTQAAIMLLLRPVARVSRPLGLATGALAAAGLLLPISPLAPALGLVALPVTSLLWLLLVLVLYAGVLLALTTRTRRKP</sequence>
<dbReference type="PRINTS" id="PR00119">
    <property type="entry name" value="CATATPASE"/>
</dbReference>
<evidence type="ECO:0000256" key="9">
    <source>
        <dbReference type="SAM" id="MobiDB-lite"/>
    </source>
</evidence>
<dbReference type="InterPro" id="IPR059000">
    <property type="entry name" value="ATPase_P-type_domA"/>
</dbReference>
<evidence type="ECO:0000256" key="4">
    <source>
        <dbReference type="ARBA" id="ARBA00022840"/>
    </source>
</evidence>
<dbReference type="PRINTS" id="PR00120">
    <property type="entry name" value="HATPASE"/>
</dbReference>
<feature type="compositionally biased region" description="Low complexity" evidence="9">
    <location>
        <begin position="231"/>
        <end position="243"/>
    </location>
</feature>
<dbReference type="SFLD" id="SFLDG00002">
    <property type="entry name" value="C1.7:_P-type_atpase_like"/>
    <property type="match status" value="1"/>
</dbReference>
<dbReference type="EMBL" id="JBFARM010000004">
    <property type="protein sequence ID" value="MEV4286835.1"/>
    <property type="molecule type" value="Genomic_DNA"/>
</dbReference>
<feature type="domain" description="Cation-transporting P-type ATPase N-terminal" evidence="11">
    <location>
        <begin position="5"/>
        <end position="78"/>
    </location>
</feature>
<evidence type="ECO:0000256" key="5">
    <source>
        <dbReference type="ARBA" id="ARBA00022967"/>
    </source>
</evidence>
<evidence type="ECO:0000256" key="2">
    <source>
        <dbReference type="ARBA" id="ARBA00022692"/>
    </source>
</evidence>
<dbReference type="SUPFAM" id="SSF56784">
    <property type="entry name" value="HAD-like"/>
    <property type="match status" value="1"/>
</dbReference>
<feature type="transmembrane region" description="Helical" evidence="10">
    <location>
        <begin position="733"/>
        <end position="755"/>
    </location>
</feature>
<dbReference type="PROSITE" id="PS00154">
    <property type="entry name" value="ATPASE_E1_E2"/>
    <property type="match status" value="1"/>
</dbReference>
<evidence type="ECO:0000256" key="1">
    <source>
        <dbReference type="ARBA" id="ARBA00004651"/>
    </source>
</evidence>
<dbReference type="Pfam" id="PF00690">
    <property type="entry name" value="Cation_ATPase_N"/>
    <property type="match status" value="1"/>
</dbReference>
<feature type="transmembrane region" description="Helical" evidence="10">
    <location>
        <begin position="798"/>
        <end position="823"/>
    </location>
</feature>
<dbReference type="InterPro" id="IPR036412">
    <property type="entry name" value="HAD-like_sf"/>
</dbReference>
<dbReference type="InterPro" id="IPR044492">
    <property type="entry name" value="P_typ_ATPase_HD_dom"/>
</dbReference>
<dbReference type="InterPro" id="IPR023298">
    <property type="entry name" value="ATPase_P-typ_TM_dom_sf"/>
</dbReference>
<dbReference type="InterPro" id="IPR001757">
    <property type="entry name" value="P_typ_ATPase"/>
</dbReference>
<keyword evidence="4" id="KW-0067">ATP-binding</keyword>
<feature type="region of interest" description="Disordered" evidence="9">
    <location>
        <begin position="222"/>
        <end position="246"/>
    </location>
</feature>
<dbReference type="PANTHER" id="PTHR42861">
    <property type="entry name" value="CALCIUM-TRANSPORTING ATPASE"/>
    <property type="match status" value="1"/>
</dbReference>
<evidence type="ECO:0000256" key="7">
    <source>
        <dbReference type="ARBA" id="ARBA00023136"/>
    </source>
</evidence>
<dbReference type="Pfam" id="PF00689">
    <property type="entry name" value="Cation_ATPase_C"/>
    <property type="match status" value="1"/>
</dbReference>
<comment type="subcellular location">
    <subcellularLocation>
        <location evidence="1">Cell membrane</location>
        <topology evidence="1">Multi-pass membrane protein</topology>
    </subcellularLocation>
</comment>
<name>A0ABV3H335_9ACTN</name>
<feature type="transmembrane region" description="Helical" evidence="10">
    <location>
        <begin position="767"/>
        <end position="786"/>
    </location>
</feature>
<dbReference type="SUPFAM" id="SSF81653">
    <property type="entry name" value="Calcium ATPase, transduction domain A"/>
    <property type="match status" value="1"/>
</dbReference>
<dbReference type="Gene3D" id="2.70.150.10">
    <property type="entry name" value="Calcium-transporting ATPase, cytoplasmic transduction domain A"/>
    <property type="match status" value="1"/>
</dbReference>
<accession>A0ABV3H335</accession>
<evidence type="ECO:0000256" key="8">
    <source>
        <dbReference type="ARBA" id="ARBA00049360"/>
    </source>
</evidence>
<comment type="caution">
    <text evidence="12">The sequence shown here is derived from an EMBL/GenBank/DDBJ whole genome shotgun (WGS) entry which is preliminary data.</text>
</comment>
<dbReference type="SMART" id="SM00831">
    <property type="entry name" value="Cation_ATPase_N"/>
    <property type="match status" value="1"/>
</dbReference>
<gene>
    <name evidence="12" type="ORF">AB0K40_15130</name>
</gene>
<feature type="transmembrane region" description="Helical" evidence="10">
    <location>
        <begin position="62"/>
        <end position="95"/>
    </location>
</feature>
<evidence type="ECO:0000313" key="13">
    <source>
        <dbReference type="Proteomes" id="UP001552427"/>
    </source>
</evidence>